<dbReference type="STRING" id="106004.A0A1Y2D5P2"/>
<dbReference type="GO" id="GO:0003688">
    <property type="term" value="F:DNA replication origin binding"/>
    <property type="evidence" value="ECO:0007669"/>
    <property type="project" value="TreeGrafter"/>
</dbReference>
<keyword evidence="5" id="KW-1185">Reference proteome</keyword>
<dbReference type="InterPro" id="IPR027417">
    <property type="entry name" value="P-loop_NTPase"/>
</dbReference>
<comment type="caution">
    <text evidence="4">The sequence shown here is derived from an EMBL/GenBank/DDBJ whole genome shotgun (WGS) entry which is preliminary data.</text>
</comment>
<dbReference type="Pfam" id="PF00004">
    <property type="entry name" value="AAA"/>
    <property type="match status" value="1"/>
</dbReference>
<name>A0A1Y2D5P2_9BASI</name>
<organism evidence="4 5">
    <name type="scientific">Leucosporidium creatinivorum</name>
    <dbReference type="NCBI Taxonomy" id="106004"/>
    <lineage>
        <taxon>Eukaryota</taxon>
        <taxon>Fungi</taxon>
        <taxon>Dikarya</taxon>
        <taxon>Basidiomycota</taxon>
        <taxon>Pucciniomycotina</taxon>
        <taxon>Microbotryomycetes</taxon>
        <taxon>Leucosporidiales</taxon>
        <taxon>Leucosporidium</taxon>
    </lineage>
</organism>
<dbReference type="Gene3D" id="1.10.8.60">
    <property type="match status" value="1"/>
</dbReference>
<dbReference type="Proteomes" id="UP000193467">
    <property type="component" value="Unassembled WGS sequence"/>
</dbReference>
<evidence type="ECO:0000313" key="5">
    <source>
        <dbReference type="Proteomes" id="UP000193467"/>
    </source>
</evidence>
<dbReference type="FunCoup" id="A0A1Y2D5P2">
    <property type="interactions" value="371"/>
</dbReference>
<dbReference type="SMART" id="SM00382">
    <property type="entry name" value="AAA"/>
    <property type="match status" value="1"/>
</dbReference>
<feature type="region of interest" description="Disordered" evidence="2">
    <location>
        <begin position="599"/>
        <end position="624"/>
    </location>
</feature>
<dbReference type="GO" id="GO:0016887">
    <property type="term" value="F:ATP hydrolysis activity"/>
    <property type="evidence" value="ECO:0007669"/>
    <property type="project" value="InterPro"/>
</dbReference>
<dbReference type="InterPro" id="IPR003959">
    <property type="entry name" value="ATPase_AAA_core"/>
</dbReference>
<sequence length="747" mass="79693">MSTTSSSSSSSLGKRTRSTTPAGSPPAKRTAPNFTLNIPTKPSTRPSLNVTGASPCKSNRKGSPLLKENNPASQEERMAIDQPIQPPLTPSKRTKAAEHTLPTPATTPTKRDREESRTPTASTSSLPPLVTPRHITNIFAHAHVLLSTNSSISQLPLTGREKQRVTLITFLADRFPEVYQQLDAPEQGTSPSKAVQRPSLYVSGPPGIGKTALLSSVLRDFSAKVAEQGMEDEVKVHMENCSSLGSTGMASSVWERLGNGLGINMALGKGKARITGRQAFTNGLAGGGKFLIILDEVDAVQSSSSVITSKDLLNNLFALAREHSSSLTLIGIANSLDLTSRSLDLGAGSFLKTKGKGKATEDDHKPIHLHFPAYTSAEIQAIIAQRLGHLADSYPLDVTGANAFAQESVARESLPLVAEKALQICATKIANQTGDVRSAFDVVRRAVSALEASELAKLSATAPTPTTPTKPHKKKRFSATSTDVDPLSTFTASTAPRVTLSIISACLRTAGFGVPPELASLLANLNLNSRLALVGICIALSRDSEAGFETRAMDRTVDTSVAYKVYSEVVSREGTLKPINLMEFSTVKDTLEATAFIRTGLPSSSPAGRPKIRRSPSRAQASDPPIALSQYGLDVLVEALREVPATECERGMSAGALQETLRMSKSMLIAEEERTINLRRKILYEKRGSGRDAMAPRAGFHGNGLEEKPVGKKGKSYIGGRRKAAKEEDEQEKGEGSEGQEGDDDEL</sequence>
<dbReference type="PANTHER" id="PTHR10763:SF26">
    <property type="entry name" value="CELL DIVISION CONTROL PROTEIN 6 HOMOLOG"/>
    <property type="match status" value="1"/>
</dbReference>
<dbReference type="GO" id="GO:0006270">
    <property type="term" value="P:DNA replication initiation"/>
    <property type="evidence" value="ECO:0007669"/>
    <property type="project" value="TreeGrafter"/>
</dbReference>
<evidence type="ECO:0000256" key="1">
    <source>
        <dbReference type="ARBA" id="ARBA00022705"/>
    </source>
</evidence>
<dbReference type="InterPro" id="IPR003593">
    <property type="entry name" value="AAA+_ATPase"/>
</dbReference>
<keyword evidence="1" id="KW-0235">DNA replication</keyword>
<dbReference type="PANTHER" id="PTHR10763">
    <property type="entry name" value="CELL DIVISION CONTROL PROTEIN 6-RELATED"/>
    <property type="match status" value="1"/>
</dbReference>
<evidence type="ECO:0000313" key="4">
    <source>
        <dbReference type="EMBL" id="ORY54601.1"/>
    </source>
</evidence>
<dbReference type="EMBL" id="MCGR01000096">
    <property type="protein sequence ID" value="ORY54601.1"/>
    <property type="molecule type" value="Genomic_DNA"/>
</dbReference>
<feature type="region of interest" description="Disordered" evidence="2">
    <location>
        <begin position="692"/>
        <end position="747"/>
    </location>
</feature>
<proteinExistence type="predicted"/>
<feature type="compositionally biased region" description="Basic residues" evidence="2">
    <location>
        <begin position="711"/>
        <end position="724"/>
    </location>
</feature>
<protein>
    <recommendedName>
        <fullName evidence="3">AAA+ ATPase domain-containing protein</fullName>
    </recommendedName>
</protein>
<feature type="compositionally biased region" description="Low complexity" evidence="2">
    <location>
        <begin position="459"/>
        <end position="469"/>
    </location>
</feature>
<evidence type="ECO:0000256" key="2">
    <source>
        <dbReference type="SAM" id="MobiDB-lite"/>
    </source>
</evidence>
<feature type="compositionally biased region" description="Polar residues" evidence="2">
    <location>
        <begin position="32"/>
        <end position="52"/>
    </location>
</feature>
<dbReference type="AlphaFoldDB" id="A0A1Y2D5P2"/>
<dbReference type="OrthoDB" id="1926878at2759"/>
<feature type="domain" description="AAA+ ATPase" evidence="3">
    <location>
        <begin position="196"/>
        <end position="349"/>
    </location>
</feature>
<reference evidence="4 5" key="1">
    <citation type="submission" date="2016-07" db="EMBL/GenBank/DDBJ databases">
        <title>Pervasive Adenine N6-methylation of Active Genes in Fungi.</title>
        <authorList>
            <consortium name="DOE Joint Genome Institute"/>
            <person name="Mondo S.J."/>
            <person name="Dannebaum R.O."/>
            <person name="Kuo R.C."/>
            <person name="Labutti K."/>
            <person name="Haridas S."/>
            <person name="Kuo A."/>
            <person name="Salamov A."/>
            <person name="Ahrendt S.R."/>
            <person name="Lipzen A."/>
            <person name="Sullivan W."/>
            <person name="Andreopoulos W.B."/>
            <person name="Clum A."/>
            <person name="Lindquist E."/>
            <person name="Daum C."/>
            <person name="Ramamoorthy G.K."/>
            <person name="Gryganskyi A."/>
            <person name="Culley D."/>
            <person name="Magnuson J.K."/>
            <person name="James T.Y."/>
            <person name="O'Malley M.A."/>
            <person name="Stajich J.E."/>
            <person name="Spatafora J.W."/>
            <person name="Visel A."/>
            <person name="Grigoriev I.V."/>
        </authorList>
    </citation>
    <scope>NUCLEOTIDE SEQUENCE [LARGE SCALE GENOMIC DNA]</scope>
    <source>
        <strain evidence="4 5">62-1032</strain>
    </source>
</reference>
<gene>
    <name evidence="4" type="ORF">BCR35DRAFT_355874</name>
</gene>
<dbReference type="Gene3D" id="3.40.50.300">
    <property type="entry name" value="P-loop containing nucleotide triphosphate hydrolases"/>
    <property type="match status" value="1"/>
</dbReference>
<feature type="compositionally biased region" description="Acidic residues" evidence="2">
    <location>
        <begin position="727"/>
        <end position="747"/>
    </location>
</feature>
<feature type="region of interest" description="Disordered" evidence="2">
    <location>
        <begin position="1"/>
        <end position="130"/>
    </location>
</feature>
<feature type="region of interest" description="Disordered" evidence="2">
    <location>
        <begin position="459"/>
        <end position="480"/>
    </location>
</feature>
<dbReference type="InterPro" id="IPR050311">
    <property type="entry name" value="ORC1/CDC6"/>
</dbReference>
<feature type="compositionally biased region" description="Low complexity" evidence="2">
    <location>
        <begin position="1"/>
        <end position="13"/>
    </location>
</feature>
<dbReference type="GO" id="GO:0005524">
    <property type="term" value="F:ATP binding"/>
    <property type="evidence" value="ECO:0007669"/>
    <property type="project" value="InterPro"/>
</dbReference>
<dbReference type="SUPFAM" id="SSF52540">
    <property type="entry name" value="P-loop containing nucleoside triphosphate hydrolases"/>
    <property type="match status" value="1"/>
</dbReference>
<dbReference type="GO" id="GO:0005634">
    <property type="term" value="C:nucleus"/>
    <property type="evidence" value="ECO:0007669"/>
    <property type="project" value="TreeGrafter"/>
</dbReference>
<dbReference type="GO" id="GO:0033314">
    <property type="term" value="P:mitotic DNA replication checkpoint signaling"/>
    <property type="evidence" value="ECO:0007669"/>
    <property type="project" value="TreeGrafter"/>
</dbReference>
<accession>A0A1Y2D5P2</accession>
<evidence type="ECO:0000259" key="3">
    <source>
        <dbReference type="SMART" id="SM00382"/>
    </source>
</evidence>
<dbReference type="InParanoid" id="A0A1Y2D5P2"/>